<dbReference type="SUPFAM" id="SSF54427">
    <property type="entry name" value="NTF2-like"/>
    <property type="match status" value="2"/>
</dbReference>
<evidence type="ECO:0008006" key="3">
    <source>
        <dbReference type="Google" id="ProtNLM"/>
    </source>
</evidence>
<evidence type="ECO:0000256" key="1">
    <source>
        <dbReference type="SAM" id="SignalP"/>
    </source>
</evidence>
<feature type="chain" id="PRO_5030790641" description="SnoaL-like domain-containing protein" evidence="1">
    <location>
        <begin position="25"/>
        <end position="372"/>
    </location>
</feature>
<protein>
    <recommendedName>
        <fullName evidence="3">SnoaL-like domain-containing protein</fullName>
    </recommendedName>
</protein>
<evidence type="ECO:0000313" key="2">
    <source>
        <dbReference type="EMBL" id="CAD8904143.1"/>
    </source>
</evidence>
<accession>A0A7S1C0W1</accession>
<dbReference type="PANTHER" id="PTHR33698">
    <property type="entry name" value="NUCLEAR TRANSPORT FACTOR 2 (NTF2)-LIKE PROTEIN"/>
    <property type="match status" value="1"/>
</dbReference>
<dbReference type="EMBL" id="HBFR01042873">
    <property type="protein sequence ID" value="CAD8904143.1"/>
    <property type="molecule type" value="Transcribed_RNA"/>
</dbReference>
<feature type="signal peptide" evidence="1">
    <location>
        <begin position="1"/>
        <end position="24"/>
    </location>
</feature>
<organism evidence="2">
    <name type="scientific">Corethron hystrix</name>
    <dbReference type="NCBI Taxonomy" id="216773"/>
    <lineage>
        <taxon>Eukaryota</taxon>
        <taxon>Sar</taxon>
        <taxon>Stramenopiles</taxon>
        <taxon>Ochrophyta</taxon>
        <taxon>Bacillariophyta</taxon>
        <taxon>Coscinodiscophyceae</taxon>
        <taxon>Corethrophycidae</taxon>
        <taxon>Corethrales</taxon>
        <taxon>Corethraceae</taxon>
        <taxon>Corethron</taxon>
    </lineage>
</organism>
<dbReference type="PANTHER" id="PTHR33698:SF3">
    <property type="entry name" value="OS09G0266000 PROTEIN"/>
    <property type="match status" value="1"/>
</dbReference>
<dbReference type="AlphaFoldDB" id="A0A7S1C0W1"/>
<gene>
    <name evidence="2" type="ORF">CHYS00102_LOCUS31363</name>
</gene>
<name>A0A7S1C0W1_9STRA</name>
<proteinExistence type="predicted"/>
<sequence>MVHTLCPSVLALALSTVLDRRTAAFAPRSPPARPGAFPLSMTTPASSDNLFQKTFAGLLDLLPRPDGASSPLSARSLPARDLVSDLVINQSAYSSADGARAFAAACAPDVIYEDCYSSAAPVAGRSAVEALLLEKVAARRGKGSLRVDMLTDGARSCGFGWTFVDGDMEGLRGSTFVETDGNGAVAYVREIPEPLFKPGDLTVQLLEAVTKGAERRETPPYRTRTPTGASDIAQYLFREVQGSSVDESVRFFDEEILYRDFNFEEVLEGTAEVRQFIEDFNFPGITFVLQKIDDGTEATCFTWEVVIDGAESTVKGISIYEVDPKTRKVKYVRDVPESTVKPPPLGRLARALNPGLGVFGKGVPLGSRPGGR</sequence>
<keyword evidence="1" id="KW-0732">Signal</keyword>
<dbReference type="Gene3D" id="3.10.450.50">
    <property type="match status" value="1"/>
</dbReference>
<reference evidence="2" key="1">
    <citation type="submission" date="2021-01" db="EMBL/GenBank/DDBJ databases">
        <authorList>
            <person name="Corre E."/>
            <person name="Pelletier E."/>
            <person name="Niang G."/>
            <person name="Scheremetjew M."/>
            <person name="Finn R."/>
            <person name="Kale V."/>
            <person name="Holt S."/>
            <person name="Cochrane G."/>
            <person name="Meng A."/>
            <person name="Brown T."/>
            <person name="Cohen L."/>
        </authorList>
    </citation>
    <scope>NUCLEOTIDE SEQUENCE</scope>
    <source>
        <strain evidence="2">308</strain>
    </source>
</reference>
<dbReference type="InterPro" id="IPR032710">
    <property type="entry name" value="NTF2-like_dom_sf"/>
</dbReference>